<evidence type="ECO:0000256" key="2">
    <source>
        <dbReference type="ARBA" id="ARBA00022898"/>
    </source>
</evidence>
<dbReference type="RefSeq" id="WP_074199694.1">
    <property type="nucleotide sequence ID" value="NZ_FSQZ01000001.1"/>
</dbReference>
<dbReference type="Proteomes" id="UP000185093">
    <property type="component" value="Unassembled WGS sequence"/>
</dbReference>
<dbReference type="InterPro" id="IPR005859">
    <property type="entry name" value="CysK"/>
</dbReference>
<evidence type="ECO:0000313" key="4">
    <source>
        <dbReference type="EMBL" id="SIN70488.1"/>
    </source>
</evidence>
<evidence type="ECO:0000313" key="5">
    <source>
        <dbReference type="Proteomes" id="UP000185093"/>
    </source>
</evidence>
<comment type="cofactor">
    <cofactor evidence="1">
        <name>pyridoxal 5'-phosphate</name>
        <dbReference type="ChEBI" id="CHEBI:597326"/>
    </cofactor>
</comment>
<dbReference type="InterPro" id="IPR000634">
    <property type="entry name" value="Ser/Thr_deHydtase_PyrdxlP-BS"/>
</dbReference>
<dbReference type="SUPFAM" id="SSF53686">
    <property type="entry name" value="Tryptophan synthase beta subunit-like PLP-dependent enzymes"/>
    <property type="match status" value="1"/>
</dbReference>
<evidence type="ECO:0000256" key="1">
    <source>
        <dbReference type="ARBA" id="ARBA00001933"/>
    </source>
</evidence>
<accession>A0ABY1JDV5</accession>
<keyword evidence="5" id="KW-1185">Reference proteome</keyword>
<protein>
    <submittedName>
        <fullName evidence="4">Cysteine synthase</fullName>
    </submittedName>
</protein>
<evidence type="ECO:0000259" key="3">
    <source>
        <dbReference type="Pfam" id="PF00291"/>
    </source>
</evidence>
<dbReference type="NCBIfam" id="TIGR01136">
    <property type="entry name" value="cysKM"/>
    <property type="match status" value="1"/>
</dbReference>
<gene>
    <name evidence="4" type="ORF">SAMN05444368_1339</name>
</gene>
<dbReference type="CDD" id="cd01561">
    <property type="entry name" value="CBS_like"/>
    <property type="match status" value="1"/>
</dbReference>
<proteinExistence type="predicted"/>
<dbReference type="PROSITE" id="PS00165">
    <property type="entry name" value="DEHYDRATASE_SER_THR"/>
    <property type="match status" value="1"/>
</dbReference>
<organism evidence="4 5">
    <name type="scientific">Acetomicrobium flavidum</name>
    <dbReference type="NCBI Taxonomy" id="49896"/>
    <lineage>
        <taxon>Bacteria</taxon>
        <taxon>Thermotogati</taxon>
        <taxon>Synergistota</taxon>
        <taxon>Synergistia</taxon>
        <taxon>Synergistales</taxon>
        <taxon>Acetomicrobiaceae</taxon>
        <taxon>Acetomicrobium</taxon>
    </lineage>
</organism>
<reference evidence="4 5" key="1">
    <citation type="submission" date="2016-11" db="EMBL/GenBank/DDBJ databases">
        <authorList>
            <person name="Varghese N."/>
            <person name="Submissions S."/>
        </authorList>
    </citation>
    <scope>NUCLEOTIDE SEQUENCE [LARGE SCALE GENOMIC DNA]</scope>
    <source>
        <strain evidence="4 5">DSM 20664</strain>
    </source>
</reference>
<name>A0ABY1JDV5_9BACT</name>
<dbReference type="Pfam" id="PF00291">
    <property type="entry name" value="PALP"/>
    <property type="match status" value="1"/>
</dbReference>
<dbReference type="NCBIfam" id="TIGR01139">
    <property type="entry name" value="cysK"/>
    <property type="match status" value="1"/>
</dbReference>
<feature type="domain" description="Tryptophan synthase beta chain-like PALP" evidence="3">
    <location>
        <begin position="11"/>
        <end position="291"/>
    </location>
</feature>
<sequence length="305" mass="32159">MISVDDVFFRKLIGRTPSVKLSHVKGNVLLKLEGSNVGGSIKDRAVWGMLKHFERSGKLKENAVIVEPTSGNTGIALAMFGAALNLQVILTMPESMSLERRATLAAYGAKLELTPASEGMAGAIRRAEEIVKELPGAVMLDQFSNPGNPWAHMVTTAPEIIMETEGREIAAFVAGVGTGGTLTGIGKVLKKVFPDMQVIAVEPAGSSVLSGGCSGPHLIQGIGAGFVPKNLDLSLVDRVIKVSDEDALEMTRYLARSKGLFLGISSGANVWAAMEVLKGLKEGSIVATVAPDRGDKYLSTPAYRG</sequence>
<dbReference type="Gene3D" id="3.40.50.1100">
    <property type="match status" value="2"/>
</dbReference>
<comment type="caution">
    <text evidence="4">The sequence shown here is derived from an EMBL/GenBank/DDBJ whole genome shotgun (WGS) entry which is preliminary data.</text>
</comment>
<dbReference type="InterPro" id="IPR005856">
    <property type="entry name" value="Cys_synth"/>
</dbReference>
<keyword evidence="2" id="KW-0663">Pyridoxal phosphate</keyword>
<dbReference type="EMBL" id="FSQZ01000001">
    <property type="protein sequence ID" value="SIN70488.1"/>
    <property type="molecule type" value="Genomic_DNA"/>
</dbReference>
<dbReference type="InterPro" id="IPR036052">
    <property type="entry name" value="TrpB-like_PALP_sf"/>
</dbReference>
<dbReference type="PANTHER" id="PTHR10314">
    <property type="entry name" value="CYSTATHIONINE BETA-SYNTHASE"/>
    <property type="match status" value="1"/>
</dbReference>
<dbReference type="InterPro" id="IPR050214">
    <property type="entry name" value="Cys_Synth/Cystath_Beta-Synth"/>
</dbReference>
<dbReference type="InterPro" id="IPR001926">
    <property type="entry name" value="TrpB-like_PALP"/>
</dbReference>